<protein>
    <submittedName>
        <fullName evidence="1">Uncharacterized protein</fullName>
    </submittedName>
</protein>
<proteinExistence type="predicted"/>
<gene>
    <name evidence="1" type="ORF">ACFSOY_20790</name>
</gene>
<accession>A0ABW5A4G7</accession>
<dbReference type="RefSeq" id="WP_386049770.1">
    <property type="nucleotide sequence ID" value="NZ_JBHUIO010000024.1"/>
</dbReference>
<comment type="caution">
    <text evidence="1">The sequence shown here is derived from an EMBL/GenBank/DDBJ whole genome shotgun (WGS) entry which is preliminary data.</text>
</comment>
<sequence length="127" mass="13818">MNQKFHPPGSDPIIVNGRIVQPGSFYAPPKGHVEFITTNDPAKEQTIRNPFLAPLAGLTSVGGGSDNPSTIELPSYDSITVNEMKTQLEDWGVDYSGHDKDKSTLYAFFVEEARRHAEANGADQQGS</sequence>
<dbReference type="EMBL" id="JBHUIO010000024">
    <property type="protein sequence ID" value="MFD2172385.1"/>
    <property type="molecule type" value="Genomic_DNA"/>
</dbReference>
<dbReference type="Proteomes" id="UP001597343">
    <property type="component" value="Unassembled WGS sequence"/>
</dbReference>
<reference evidence="2" key="1">
    <citation type="journal article" date="2019" name="Int. J. Syst. Evol. Microbiol.">
        <title>The Global Catalogue of Microorganisms (GCM) 10K type strain sequencing project: providing services to taxonomists for standard genome sequencing and annotation.</title>
        <authorList>
            <consortium name="The Broad Institute Genomics Platform"/>
            <consortium name="The Broad Institute Genome Sequencing Center for Infectious Disease"/>
            <person name="Wu L."/>
            <person name="Ma J."/>
        </authorList>
    </citation>
    <scope>NUCLEOTIDE SEQUENCE [LARGE SCALE GENOMIC DNA]</scope>
    <source>
        <strain evidence="2">CGMCC 1.13574</strain>
    </source>
</reference>
<evidence type="ECO:0000313" key="1">
    <source>
        <dbReference type="EMBL" id="MFD2172385.1"/>
    </source>
</evidence>
<name>A0ABW5A4G7_9BACL</name>
<keyword evidence="2" id="KW-1185">Reference proteome</keyword>
<evidence type="ECO:0000313" key="2">
    <source>
        <dbReference type="Proteomes" id="UP001597343"/>
    </source>
</evidence>
<organism evidence="1 2">
    <name type="scientific">Tumebacillus lipolyticus</name>
    <dbReference type="NCBI Taxonomy" id="1280370"/>
    <lineage>
        <taxon>Bacteria</taxon>
        <taxon>Bacillati</taxon>
        <taxon>Bacillota</taxon>
        <taxon>Bacilli</taxon>
        <taxon>Bacillales</taxon>
        <taxon>Alicyclobacillaceae</taxon>
        <taxon>Tumebacillus</taxon>
    </lineage>
</organism>